<sequence>MSKQFPTKFLQDKDDYESSSGESLISDEPQKTNGKEKFSAERLMMMLDKQKLEALEGEFKRHPDGIELSSFVWLMKCAMNVSPEDRTELVLGLYYLFQEIDINGDEHMEWSEFTQYIIDAVMAHHTRELTENKELTPAQVMDSVYSLKNKRFQLSPTIDRNVHNGVIRQLAYYTSLDLISYIEVGGQAVKFVDSNAEVKYQVNPNLPYTSFVLSAAYSEKDLLFAITTSEKSVYVYEKDKDTFRFLKTFKTEFTNSYIWFFEKQKAWIVAGDDHILRQFDIRRGDEIFNYKGHNSQIMDAVEISKPLCFATCSLDNSIILWKCKDPEKIGMINSGHSRGVRSIDYCKESGGNLISVGYERYINVWCPELNLAKCHTGVLEGHNTPVVCCRFFRGKGICTSSDERGNIRIWDITQLSCLQIIANDRGKVDITLLVALHKQDKFAIAGKRLMFFELKSNVSNNEILYDIKPLNVEFNSYYMQFIVSTRFDVRIYDCLTGKLKKIYTDFKTPSEAELTTMVLDHRSRIILLGDSVGSLVAYNCANGSLITTIRAPRRKKQEISDNSVKNTISEDNYSEISALYYCNEDKILIVTSWASNIMIFDTKDISDVCLLRNLKGGHEGSDITFVTYSEYLSMIASGSSNGIISVWDFETGKHIGSFFNNSREIDNLIFVDPYPVLLSSSKDGFICLWNLQNVSQSYKNVCIARFETMSWREPNFCKATITSSINLICERVGILRECKKKYIQVKKYSESKNKKPKNHRYGYFLDNEDTKSISSFEWVEDKSEEKEPHNHDTKSMRRRAYMYLGDSIGYIKIWSFEYLLEKSGIMPSLDIKRTKPGYNPHRKDTKNAESDVNYWKKKTQNQHPPDIIDIESEILIKEWLAHTDQVTSIKLIPDPEGLLTCSSDKFLKIWSREGEHWGTINLSIPEIPKNWYFPFRWEKKRMNDVKKIVESLKSVDDNIDVDTKVKARDSSLDKFAKKPKPKQSKLKKSSFKTVDVERKDKPRQSAMLLESSFDDDLHKEEKKPQPAMKYEGSTASLKKMLDDLDEKRLRELMNYDKNASRLKLLTNNEQKSPDRHRTMRKTPKSLPKISIAKEPGEVAAKFDQEKGQKKSVRIPEEVILMNSQSQRTFKGRSLFGQVNYKFTAPKINQSPPKQKGKDEIGDVKFKVGESVRLMKEAISVQSIARSSELCPFTEDLAVLNMKKNILTNLTDKKKKKKFKKKTGLNKLTISPIG</sequence>
<proteinExistence type="predicted"/>
<dbReference type="Pfam" id="PF00400">
    <property type="entry name" value="WD40"/>
    <property type="match status" value="4"/>
</dbReference>
<dbReference type="Gene3D" id="2.130.10.10">
    <property type="entry name" value="YVTN repeat-like/Quinoprotein amine dehydrogenase"/>
    <property type="match status" value="2"/>
</dbReference>
<keyword evidence="6" id="KW-1185">Reference proteome</keyword>
<evidence type="ECO:0000313" key="6">
    <source>
        <dbReference type="Proteomes" id="UP000187209"/>
    </source>
</evidence>
<dbReference type="InterPro" id="IPR015943">
    <property type="entry name" value="WD40/YVTN_repeat-like_dom_sf"/>
</dbReference>
<evidence type="ECO:0000256" key="1">
    <source>
        <dbReference type="ARBA" id="ARBA00022574"/>
    </source>
</evidence>
<evidence type="ECO:0000256" key="3">
    <source>
        <dbReference type="PROSITE-ProRule" id="PRU00221"/>
    </source>
</evidence>
<dbReference type="EMBL" id="MPUH01000168">
    <property type="protein sequence ID" value="OMJ87796.1"/>
    <property type="molecule type" value="Genomic_DNA"/>
</dbReference>
<dbReference type="InterPro" id="IPR001680">
    <property type="entry name" value="WD40_rpt"/>
</dbReference>
<dbReference type="PANTHER" id="PTHR44324">
    <property type="entry name" value="WD40 REPEAT DOMAIN 95"/>
    <property type="match status" value="1"/>
</dbReference>
<feature type="region of interest" description="Disordered" evidence="4">
    <location>
        <begin position="974"/>
        <end position="1031"/>
    </location>
</feature>
<dbReference type="Proteomes" id="UP000187209">
    <property type="component" value="Unassembled WGS sequence"/>
</dbReference>
<dbReference type="InterPro" id="IPR036322">
    <property type="entry name" value="WD40_repeat_dom_sf"/>
</dbReference>
<evidence type="ECO:0000256" key="2">
    <source>
        <dbReference type="ARBA" id="ARBA00022737"/>
    </source>
</evidence>
<dbReference type="SUPFAM" id="SSF50960">
    <property type="entry name" value="TolB, C-terminal domain"/>
    <property type="match status" value="1"/>
</dbReference>
<evidence type="ECO:0000256" key="4">
    <source>
        <dbReference type="SAM" id="MobiDB-lite"/>
    </source>
</evidence>
<reference evidence="5 6" key="1">
    <citation type="submission" date="2016-11" db="EMBL/GenBank/DDBJ databases">
        <title>The macronuclear genome of Stentor coeruleus: a giant cell with tiny introns.</title>
        <authorList>
            <person name="Slabodnick M."/>
            <person name="Ruby J.G."/>
            <person name="Reiff S.B."/>
            <person name="Swart E.C."/>
            <person name="Gosai S."/>
            <person name="Prabakaran S."/>
            <person name="Witkowska E."/>
            <person name="Larue G.E."/>
            <person name="Fisher S."/>
            <person name="Freeman R.M."/>
            <person name="Gunawardena J."/>
            <person name="Chu W."/>
            <person name="Stover N.A."/>
            <person name="Gregory B.D."/>
            <person name="Nowacki M."/>
            <person name="Derisi J."/>
            <person name="Roy S.W."/>
            <person name="Marshall W.F."/>
            <person name="Sood P."/>
        </authorList>
    </citation>
    <scope>NUCLEOTIDE SEQUENCE [LARGE SCALE GENOMIC DNA]</scope>
    <source>
        <strain evidence="5">WM001</strain>
    </source>
</reference>
<evidence type="ECO:0000313" key="5">
    <source>
        <dbReference type="EMBL" id="OMJ87796.1"/>
    </source>
</evidence>
<feature type="repeat" description="WD" evidence="3">
    <location>
        <begin position="623"/>
        <end position="657"/>
    </location>
</feature>
<feature type="compositionally biased region" description="Basic and acidic residues" evidence="4">
    <location>
        <begin position="994"/>
        <end position="1003"/>
    </location>
</feature>
<gene>
    <name evidence="5" type="ORF">SteCoe_10448</name>
</gene>
<keyword evidence="1 3" id="KW-0853">WD repeat</keyword>
<organism evidence="5 6">
    <name type="scientific">Stentor coeruleus</name>
    <dbReference type="NCBI Taxonomy" id="5963"/>
    <lineage>
        <taxon>Eukaryota</taxon>
        <taxon>Sar</taxon>
        <taxon>Alveolata</taxon>
        <taxon>Ciliophora</taxon>
        <taxon>Postciliodesmatophora</taxon>
        <taxon>Heterotrichea</taxon>
        <taxon>Heterotrichida</taxon>
        <taxon>Stentoridae</taxon>
        <taxon>Stentor</taxon>
    </lineage>
</organism>
<dbReference type="PROSITE" id="PS50294">
    <property type="entry name" value="WD_REPEATS_REGION"/>
    <property type="match status" value="1"/>
</dbReference>
<feature type="compositionally biased region" description="Basic and acidic residues" evidence="4">
    <location>
        <begin position="1015"/>
        <end position="1024"/>
    </location>
</feature>
<name>A0A1R2CFT1_9CILI</name>
<dbReference type="PROSITE" id="PS00678">
    <property type="entry name" value="WD_REPEATS_1"/>
    <property type="match status" value="2"/>
</dbReference>
<dbReference type="PANTHER" id="PTHR44324:SF4">
    <property type="entry name" value="WD40 REPEAT DOMAIN 95"/>
    <property type="match status" value="1"/>
</dbReference>
<feature type="compositionally biased region" description="Basic residues" evidence="4">
    <location>
        <begin position="977"/>
        <end position="990"/>
    </location>
</feature>
<dbReference type="SUPFAM" id="SSF50978">
    <property type="entry name" value="WD40 repeat-like"/>
    <property type="match status" value="2"/>
</dbReference>
<dbReference type="SMART" id="SM00320">
    <property type="entry name" value="WD40"/>
    <property type="match status" value="8"/>
</dbReference>
<evidence type="ECO:0008006" key="7">
    <source>
        <dbReference type="Google" id="ProtNLM"/>
    </source>
</evidence>
<accession>A0A1R2CFT1</accession>
<feature type="repeat" description="WD" evidence="3">
    <location>
        <begin position="879"/>
        <end position="911"/>
    </location>
</feature>
<protein>
    <recommendedName>
        <fullName evidence="7">EF-hand domain-containing protein</fullName>
    </recommendedName>
</protein>
<dbReference type="OrthoDB" id="273771at2759"/>
<feature type="region of interest" description="Disordered" evidence="4">
    <location>
        <begin position="1"/>
        <end position="35"/>
    </location>
</feature>
<dbReference type="InterPro" id="IPR051242">
    <property type="entry name" value="WD-EF-hand_domain"/>
</dbReference>
<dbReference type="AlphaFoldDB" id="A0A1R2CFT1"/>
<dbReference type="InterPro" id="IPR019775">
    <property type="entry name" value="WD40_repeat_CS"/>
</dbReference>
<feature type="repeat" description="WD" evidence="3">
    <location>
        <begin position="379"/>
        <end position="420"/>
    </location>
</feature>
<dbReference type="PROSITE" id="PS50082">
    <property type="entry name" value="WD_REPEATS_2"/>
    <property type="match status" value="3"/>
</dbReference>
<keyword evidence="2" id="KW-0677">Repeat</keyword>
<comment type="caution">
    <text evidence="5">The sequence shown here is derived from an EMBL/GenBank/DDBJ whole genome shotgun (WGS) entry which is preliminary data.</text>
</comment>